<accession>A0A0W0VKL0</accession>
<proteinExistence type="predicted"/>
<keyword evidence="2" id="KW-1185">Reference proteome</keyword>
<dbReference type="RefSeq" id="WP_058529527.1">
    <property type="nucleotide sequence ID" value="NZ_UGON01000002.1"/>
</dbReference>
<evidence type="ECO:0000313" key="2">
    <source>
        <dbReference type="Proteomes" id="UP000054997"/>
    </source>
</evidence>
<name>A0A0W0VKL0_9GAMM</name>
<reference evidence="1 2" key="1">
    <citation type="submission" date="2015-11" db="EMBL/GenBank/DDBJ databases">
        <title>Genomic analysis of 38 Legionella species identifies large and diverse effector repertoires.</title>
        <authorList>
            <person name="Burstein D."/>
            <person name="Amaro F."/>
            <person name="Zusman T."/>
            <person name="Lifshitz Z."/>
            <person name="Cohen O."/>
            <person name="Gilbert J.A."/>
            <person name="Pupko T."/>
            <person name="Shuman H.A."/>
            <person name="Segal G."/>
        </authorList>
    </citation>
    <scope>NUCLEOTIDE SEQUENCE [LARGE SCALE GENOMIC DNA]</scope>
    <source>
        <strain evidence="1 2">ATCC 49505</strain>
    </source>
</reference>
<dbReference type="Pfam" id="PF02620">
    <property type="entry name" value="YceD"/>
    <property type="match status" value="1"/>
</dbReference>
<comment type="caution">
    <text evidence="1">The sequence shown here is derived from an EMBL/GenBank/DDBJ whole genome shotgun (WGS) entry which is preliminary data.</text>
</comment>
<dbReference type="Proteomes" id="UP000054997">
    <property type="component" value="Unassembled WGS sequence"/>
</dbReference>
<protein>
    <submittedName>
        <fullName evidence="1">Metal-binding protein</fullName>
    </submittedName>
</protein>
<dbReference type="OrthoDB" id="9786771at2"/>
<dbReference type="PATRIC" id="fig|45068.5.peg.1654"/>
<gene>
    <name evidence="1" type="ORF">Llon_1525</name>
</gene>
<organism evidence="1 2">
    <name type="scientific">Legionella londiniensis</name>
    <dbReference type="NCBI Taxonomy" id="45068"/>
    <lineage>
        <taxon>Bacteria</taxon>
        <taxon>Pseudomonadati</taxon>
        <taxon>Pseudomonadota</taxon>
        <taxon>Gammaproteobacteria</taxon>
        <taxon>Legionellales</taxon>
        <taxon>Legionellaceae</taxon>
        <taxon>Legionella</taxon>
    </lineage>
</organism>
<evidence type="ECO:0000313" key="1">
    <source>
        <dbReference type="EMBL" id="KTD20639.1"/>
    </source>
</evidence>
<dbReference type="InterPro" id="IPR003772">
    <property type="entry name" value="YceD"/>
</dbReference>
<dbReference type="STRING" id="45068.Llon_1525"/>
<dbReference type="AlphaFoldDB" id="A0A0W0VKL0"/>
<dbReference type="EMBL" id="LNYK01000019">
    <property type="protein sequence ID" value="KTD20639.1"/>
    <property type="molecule type" value="Genomic_DNA"/>
</dbReference>
<sequence length="139" mass="16256">MKICLKTQALSRETVNVTADIMERMPVHVCAPCRLSCSFEVHKQDSYYLLFMDTKGTLSITCQRCAHPFEYEYHHKTELAVCDSDSTAERLMEQFDCMVIENTQINLLDILTDDLHLFLPEKHEDIQHCHTEIREYLKA</sequence>